<proteinExistence type="predicted"/>
<dbReference type="InterPro" id="IPR012349">
    <property type="entry name" value="Split_barrel_FMN-bd"/>
</dbReference>
<evidence type="ECO:0000313" key="1">
    <source>
        <dbReference type="EMBL" id="MDQ0158328.1"/>
    </source>
</evidence>
<dbReference type="SUPFAM" id="SSF50475">
    <property type="entry name" value="FMN-binding split barrel"/>
    <property type="match status" value="1"/>
</dbReference>
<dbReference type="Gene3D" id="2.30.110.10">
    <property type="entry name" value="Electron Transport, Fmn-binding Protein, Chain A"/>
    <property type="match status" value="1"/>
</dbReference>
<comment type="caution">
    <text evidence="1">The sequence shown here is derived from an EMBL/GenBank/DDBJ whole genome shotgun (WGS) entry which is preliminary data.</text>
</comment>
<reference evidence="1 2" key="1">
    <citation type="submission" date="2023-07" db="EMBL/GenBank/DDBJ databases">
        <title>Genomic Encyclopedia of Type Strains, Phase IV (KMG-IV): sequencing the most valuable type-strain genomes for metagenomic binning, comparative biology and taxonomic classification.</title>
        <authorList>
            <person name="Goeker M."/>
        </authorList>
    </citation>
    <scope>NUCLEOTIDE SEQUENCE [LARGE SCALE GENOMIC DNA]</scope>
    <source>
        <strain evidence="1 2">DSM 16460</strain>
    </source>
</reference>
<protein>
    <submittedName>
        <fullName evidence="1">Nitroimidazol reductase NimA-like FMN-containing flavoprotein (Pyridoxamine 5'-phosphate oxidase superfamily)</fullName>
    </submittedName>
</protein>
<dbReference type="EMBL" id="JAUSTQ010000001">
    <property type="protein sequence ID" value="MDQ0158328.1"/>
    <property type="molecule type" value="Genomic_DNA"/>
</dbReference>
<name>A0ABT9VBL7_9BACI</name>
<accession>A0ABT9VBL7</accession>
<sequence length="154" mass="17642">MKIIADRHKSFELEELLEKPLFAHLATVENDSPKDTPCWFHWEDGHLWIIGTPSDTFPNRIKQHPKCAIGIIDFNPHTGLVLHAGFRGTATVEPFDETIANKLLSRYLGPKETDWPPRFRQIDRSSVLVKFKPDTVVVRDQSYSLPNDGDAFTF</sequence>
<evidence type="ECO:0000313" key="2">
    <source>
        <dbReference type="Proteomes" id="UP001224359"/>
    </source>
</evidence>
<keyword evidence="2" id="KW-1185">Reference proteome</keyword>
<organism evidence="1 2">
    <name type="scientific">Alkalibacillus salilacus</name>
    <dbReference type="NCBI Taxonomy" id="284582"/>
    <lineage>
        <taxon>Bacteria</taxon>
        <taxon>Bacillati</taxon>
        <taxon>Bacillota</taxon>
        <taxon>Bacilli</taxon>
        <taxon>Bacillales</taxon>
        <taxon>Bacillaceae</taxon>
        <taxon>Alkalibacillus</taxon>
    </lineage>
</organism>
<dbReference type="RefSeq" id="WP_306973943.1">
    <property type="nucleotide sequence ID" value="NZ_JAUSTQ010000001.1"/>
</dbReference>
<gene>
    <name evidence="1" type="ORF">J2S77_000278</name>
</gene>
<dbReference type="Proteomes" id="UP001224359">
    <property type="component" value="Unassembled WGS sequence"/>
</dbReference>